<protein>
    <submittedName>
        <fullName evidence="1">Uncharacterized protein</fullName>
    </submittedName>
</protein>
<keyword evidence="2" id="KW-1185">Reference proteome</keyword>
<evidence type="ECO:0000313" key="1">
    <source>
        <dbReference type="EMBL" id="GIY22505.1"/>
    </source>
</evidence>
<gene>
    <name evidence="1" type="ORF">CEXT_289171</name>
</gene>
<dbReference type="Proteomes" id="UP001054945">
    <property type="component" value="Unassembled WGS sequence"/>
</dbReference>
<comment type="caution">
    <text evidence="1">The sequence shown here is derived from an EMBL/GenBank/DDBJ whole genome shotgun (WGS) entry which is preliminary data.</text>
</comment>
<proteinExistence type="predicted"/>
<accession>A0AAV4RQB1</accession>
<organism evidence="1 2">
    <name type="scientific">Caerostris extrusa</name>
    <name type="common">Bark spider</name>
    <name type="synonym">Caerostris bankana</name>
    <dbReference type="NCBI Taxonomy" id="172846"/>
    <lineage>
        <taxon>Eukaryota</taxon>
        <taxon>Metazoa</taxon>
        <taxon>Ecdysozoa</taxon>
        <taxon>Arthropoda</taxon>
        <taxon>Chelicerata</taxon>
        <taxon>Arachnida</taxon>
        <taxon>Araneae</taxon>
        <taxon>Araneomorphae</taxon>
        <taxon>Entelegynae</taxon>
        <taxon>Araneoidea</taxon>
        <taxon>Araneidae</taxon>
        <taxon>Caerostris</taxon>
    </lineage>
</organism>
<sequence length="26" mass="2853">RVHLKPFPVVAEMPKHLTKLPESAAG</sequence>
<evidence type="ECO:0000313" key="2">
    <source>
        <dbReference type="Proteomes" id="UP001054945"/>
    </source>
</evidence>
<dbReference type="AlphaFoldDB" id="A0AAV4RQB1"/>
<dbReference type="EMBL" id="BPLR01008160">
    <property type="protein sequence ID" value="GIY22505.1"/>
    <property type="molecule type" value="Genomic_DNA"/>
</dbReference>
<name>A0AAV4RQB1_CAEEX</name>
<reference evidence="1 2" key="1">
    <citation type="submission" date="2021-06" db="EMBL/GenBank/DDBJ databases">
        <title>Caerostris extrusa draft genome.</title>
        <authorList>
            <person name="Kono N."/>
            <person name="Arakawa K."/>
        </authorList>
    </citation>
    <scope>NUCLEOTIDE SEQUENCE [LARGE SCALE GENOMIC DNA]</scope>
</reference>
<feature type="non-terminal residue" evidence="1">
    <location>
        <position position="1"/>
    </location>
</feature>